<accession>A0ABX0T1X3</accession>
<evidence type="ECO:0000259" key="2">
    <source>
        <dbReference type="Pfam" id="PF01464"/>
    </source>
</evidence>
<protein>
    <recommendedName>
        <fullName evidence="2">Transglycosylase SLT domain-containing protein</fullName>
    </recommendedName>
</protein>
<sequence>MGRHTADNRSDRATRELHDHAIVSERRAAQNRTRTAATPVVRSTAAPAAPVVAPVSVAANRVSDADAVHAAVTPASTRVVRRARPRAVSPLKPTAPRSFTGFVRQRSTIPALSFFAVSAFVGGSLFNPMQTDAASAAPVLAPAPISVPQQFSAHGTYGDFDAARDGFDVTKPAPKPTPTPTATATPDAEATDAATTDAAAASTAAATPVASTPVAPVATPDPGSAQAIGQQMVAARGWGNDQFSCLVSLWNKESGWRVNAYNPSGAYGIPQSLPGSKMASVGADWQTNPATQITWGLNYITGVYGTPCGAWAHSVSYNWY</sequence>
<organism evidence="3 4">
    <name type="scientific">Curtobacterium salicis</name>
    <dbReference type="NCBI Taxonomy" id="1779862"/>
    <lineage>
        <taxon>Bacteria</taxon>
        <taxon>Bacillati</taxon>
        <taxon>Actinomycetota</taxon>
        <taxon>Actinomycetes</taxon>
        <taxon>Micrococcales</taxon>
        <taxon>Microbacteriaceae</taxon>
        <taxon>Curtobacterium</taxon>
    </lineage>
</organism>
<reference evidence="3 4" key="1">
    <citation type="submission" date="2020-03" db="EMBL/GenBank/DDBJ databases">
        <title>Above-ground endophytic microbial communities from plants in different locations in the United States.</title>
        <authorList>
            <person name="Frank C."/>
        </authorList>
    </citation>
    <scope>NUCLEOTIDE SEQUENCE [LARGE SCALE GENOMIC DNA]</scope>
    <source>
        <strain evidence="3 4">WW7</strain>
    </source>
</reference>
<dbReference type="EMBL" id="JAAOYO010000001">
    <property type="protein sequence ID" value="NII39498.1"/>
    <property type="molecule type" value="Genomic_DNA"/>
</dbReference>
<evidence type="ECO:0000313" key="3">
    <source>
        <dbReference type="EMBL" id="NII39498.1"/>
    </source>
</evidence>
<dbReference type="Pfam" id="PF01464">
    <property type="entry name" value="SLT"/>
    <property type="match status" value="1"/>
</dbReference>
<dbReference type="Proteomes" id="UP001318300">
    <property type="component" value="Unassembled WGS sequence"/>
</dbReference>
<evidence type="ECO:0000313" key="4">
    <source>
        <dbReference type="Proteomes" id="UP001318300"/>
    </source>
</evidence>
<dbReference type="RefSeq" id="WP_252727485.1">
    <property type="nucleotide sequence ID" value="NZ_JAAOYO010000001.1"/>
</dbReference>
<evidence type="ECO:0000256" key="1">
    <source>
        <dbReference type="SAM" id="MobiDB-lite"/>
    </source>
</evidence>
<name>A0ABX0T1X3_9MICO</name>
<proteinExistence type="predicted"/>
<gene>
    <name evidence="3" type="ORF">E9228_000117</name>
</gene>
<feature type="domain" description="Transglycosylase SLT" evidence="2">
    <location>
        <begin position="244"/>
        <end position="318"/>
    </location>
</feature>
<dbReference type="InterPro" id="IPR008258">
    <property type="entry name" value="Transglycosylase_SLT_dom_1"/>
</dbReference>
<comment type="caution">
    <text evidence="3">The sequence shown here is derived from an EMBL/GenBank/DDBJ whole genome shotgun (WGS) entry which is preliminary data.</text>
</comment>
<feature type="compositionally biased region" description="Low complexity" evidence="1">
    <location>
        <begin position="180"/>
        <end position="222"/>
    </location>
</feature>
<dbReference type="SUPFAM" id="SSF53955">
    <property type="entry name" value="Lysozyme-like"/>
    <property type="match status" value="1"/>
</dbReference>
<keyword evidence="4" id="KW-1185">Reference proteome</keyword>
<feature type="region of interest" description="Disordered" evidence="1">
    <location>
        <begin position="163"/>
        <end position="224"/>
    </location>
</feature>
<dbReference type="Gene3D" id="1.10.530.10">
    <property type="match status" value="1"/>
</dbReference>
<dbReference type="InterPro" id="IPR023346">
    <property type="entry name" value="Lysozyme-like_dom_sf"/>
</dbReference>